<accession>A0A6B2JW40</accession>
<evidence type="ECO:0000313" key="3">
    <source>
        <dbReference type="EMBL" id="NDV02498.1"/>
    </source>
</evidence>
<comment type="caution">
    <text evidence="3">The sequence shown here is derived from an EMBL/GenBank/DDBJ whole genome shotgun (WGS) entry which is preliminary data.</text>
</comment>
<keyword evidence="2" id="KW-0812">Transmembrane</keyword>
<evidence type="ECO:0000256" key="2">
    <source>
        <dbReference type="SAM" id="Phobius"/>
    </source>
</evidence>
<sequence length="77" mass="7992">MLNAAMIFGALLGLVAAAIGLVVYDVPVAVALAAYLLPGSAIMGLLVWRALPPRQQAPAMAPPRAARATTQRLRESP</sequence>
<dbReference type="Proteomes" id="UP000474757">
    <property type="component" value="Unassembled WGS sequence"/>
</dbReference>
<keyword evidence="4" id="KW-1185">Reference proteome</keyword>
<protein>
    <submittedName>
        <fullName evidence="3">Uncharacterized protein</fullName>
    </submittedName>
</protein>
<keyword evidence="2" id="KW-1133">Transmembrane helix</keyword>
<reference evidence="3 4" key="1">
    <citation type="submission" date="2020-02" db="EMBL/GenBank/DDBJ databases">
        <title>Pseudoroseicyclus tamarix, sp. nov., isolated from offshore sediment of a Tamarix chinensis forest.</title>
        <authorList>
            <person name="Gai Y."/>
        </authorList>
    </citation>
    <scope>NUCLEOTIDE SEQUENCE [LARGE SCALE GENOMIC DNA]</scope>
    <source>
        <strain evidence="3 4">CLL3-39</strain>
    </source>
</reference>
<dbReference type="RefSeq" id="WP_163895543.1">
    <property type="nucleotide sequence ID" value="NZ_JAAFYS010000004.1"/>
</dbReference>
<organism evidence="3 4">
    <name type="scientific">Pseudoroseicyclus tamaricis</name>
    <dbReference type="NCBI Taxonomy" id="2705421"/>
    <lineage>
        <taxon>Bacteria</taxon>
        <taxon>Pseudomonadati</taxon>
        <taxon>Pseudomonadota</taxon>
        <taxon>Alphaproteobacteria</taxon>
        <taxon>Rhodobacterales</taxon>
        <taxon>Paracoccaceae</taxon>
        <taxon>Pseudoroseicyclus</taxon>
    </lineage>
</organism>
<proteinExistence type="predicted"/>
<feature type="transmembrane region" description="Helical" evidence="2">
    <location>
        <begin position="28"/>
        <end position="48"/>
    </location>
</feature>
<evidence type="ECO:0000256" key="1">
    <source>
        <dbReference type="SAM" id="MobiDB-lite"/>
    </source>
</evidence>
<keyword evidence="2" id="KW-0472">Membrane</keyword>
<gene>
    <name evidence="3" type="ORF">GZA08_16130</name>
</gene>
<feature type="compositionally biased region" description="Low complexity" evidence="1">
    <location>
        <begin position="56"/>
        <end position="71"/>
    </location>
</feature>
<dbReference type="EMBL" id="JAAGAB010000004">
    <property type="protein sequence ID" value="NDV02498.1"/>
    <property type="molecule type" value="Genomic_DNA"/>
</dbReference>
<feature type="region of interest" description="Disordered" evidence="1">
    <location>
        <begin position="56"/>
        <end position="77"/>
    </location>
</feature>
<dbReference type="AlphaFoldDB" id="A0A6B2JW40"/>
<name>A0A6B2JW40_9RHOB</name>
<evidence type="ECO:0000313" key="4">
    <source>
        <dbReference type="Proteomes" id="UP000474757"/>
    </source>
</evidence>